<proteinExistence type="predicted"/>
<dbReference type="EMBL" id="KV425577">
    <property type="protein sequence ID" value="KZT24508.1"/>
    <property type="molecule type" value="Genomic_DNA"/>
</dbReference>
<dbReference type="InterPro" id="IPR011990">
    <property type="entry name" value="TPR-like_helical_dom_sf"/>
</dbReference>
<gene>
    <name evidence="4" type="ORF">NEOLEDRAFT_1116139</name>
</gene>
<dbReference type="Gene3D" id="1.25.40.10">
    <property type="entry name" value="Tetratricopeptide repeat domain"/>
    <property type="match status" value="2"/>
</dbReference>
<accession>A0A165S0J2</accession>
<dbReference type="PANTHER" id="PTHR47942:SF63">
    <property type="entry name" value="PENTATRICOPEPTIDE REPEAT-CONTAINING PROTEIN"/>
    <property type="match status" value="1"/>
</dbReference>
<feature type="compositionally biased region" description="Basic residues" evidence="3">
    <location>
        <begin position="366"/>
        <end position="376"/>
    </location>
</feature>
<dbReference type="InParanoid" id="A0A165S0J2"/>
<name>A0A165S0J2_9AGAM</name>
<reference evidence="4 5" key="1">
    <citation type="journal article" date="2016" name="Mol. Biol. Evol.">
        <title>Comparative Genomics of Early-Diverging Mushroom-Forming Fungi Provides Insights into the Origins of Lignocellulose Decay Capabilities.</title>
        <authorList>
            <person name="Nagy L.G."/>
            <person name="Riley R."/>
            <person name="Tritt A."/>
            <person name="Adam C."/>
            <person name="Daum C."/>
            <person name="Floudas D."/>
            <person name="Sun H."/>
            <person name="Yadav J.S."/>
            <person name="Pangilinan J."/>
            <person name="Larsson K.H."/>
            <person name="Matsuura K."/>
            <person name="Barry K."/>
            <person name="Labutti K."/>
            <person name="Kuo R."/>
            <person name="Ohm R.A."/>
            <person name="Bhattacharya S.S."/>
            <person name="Shirouzu T."/>
            <person name="Yoshinaga Y."/>
            <person name="Martin F.M."/>
            <person name="Grigoriev I.V."/>
            <person name="Hibbett D.S."/>
        </authorList>
    </citation>
    <scope>NUCLEOTIDE SEQUENCE [LARGE SCALE GENOMIC DNA]</scope>
    <source>
        <strain evidence="4 5">HHB14362 ss-1</strain>
    </source>
</reference>
<dbReference type="AlphaFoldDB" id="A0A165S0J2"/>
<dbReference type="PROSITE" id="PS51375">
    <property type="entry name" value="PPR"/>
    <property type="match status" value="1"/>
</dbReference>
<evidence type="ECO:0000313" key="5">
    <source>
        <dbReference type="Proteomes" id="UP000076761"/>
    </source>
</evidence>
<feature type="region of interest" description="Disordered" evidence="3">
    <location>
        <begin position="363"/>
        <end position="385"/>
    </location>
</feature>
<dbReference type="Proteomes" id="UP000076761">
    <property type="component" value="Unassembled WGS sequence"/>
</dbReference>
<keyword evidence="5" id="KW-1185">Reference proteome</keyword>
<dbReference type="NCBIfam" id="TIGR00756">
    <property type="entry name" value="PPR"/>
    <property type="match status" value="1"/>
</dbReference>
<dbReference type="STRING" id="1314782.A0A165S0J2"/>
<sequence length="497" mass="55713">MLQNMPLDSQTPPVWNTLIMECMKAKRYKLACRLFTDMKRRGLKPTVRTYDTLLYGLSQIKDWENHMKLLENAHSLYGYLIKHYELVKKLDSKSSELDVNPLASYINILADTKEYTKIFDVYYALDKDGPLVPNNLIYTAILRALATRKAAPDQSAESVAAQNASEARLLWTQMMARPGAASDFPADSHTVAAALRCLAYGRLADHRLGMDIAQNVLGLSKPEGTPLKPKVPLHPQSLDAILALCNNMGVYRTCIHFARQVMDKPRKFHQKSFVDRGHINHVLKAYASLAVSGDTTVSPAAFETLQWMLDEDIKSGDEKTSKIRPNIRTFHLVLTACQHCKDWLRATRVFEIMTGYHAEDFLKSSKSPRRDRRSPGHSHFPDATTMASMARTALATGDTANIRQCLRIVDHLQFSRILASDGLRGPEDPSNTSMALLQKHAVHGTELVTAVLDMLQVTTKADDGMPEAAGSQRWRHLGSEARELLQSPVATRLRSTY</sequence>
<protein>
    <recommendedName>
        <fullName evidence="6">Pentacotripeptide-repeat region of PRORP domain-containing protein</fullName>
    </recommendedName>
</protein>
<keyword evidence="1" id="KW-0677">Repeat</keyword>
<dbReference type="OrthoDB" id="185373at2759"/>
<evidence type="ECO:0000256" key="3">
    <source>
        <dbReference type="SAM" id="MobiDB-lite"/>
    </source>
</evidence>
<dbReference type="InterPro" id="IPR002885">
    <property type="entry name" value="PPR_rpt"/>
</dbReference>
<dbReference type="Pfam" id="PF13041">
    <property type="entry name" value="PPR_2"/>
    <property type="match status" value="1"/>
</dbReference>
<dbReference type="PANTHER" id="PTHR47942">
    <property type="entry name" value="TETRATRICOPEPTIDE REPEAT (TPR)-LIKE SUPERFAMILY PROTEIN-RELATED"/>
    <property type="match status" value="1"/>
</dbReference>
<evidence type="ECO:0000256" key="1">
    <source>
        <dbReference type="ARBA" id="ARBA00022737"/>
    </source>
</evidence>
<dbReference type="InterPro" id="IPR051222">
    <property type="entry name" value="PPR/CCM1_RNA-binding"/>
</dbReference>
<evidence type="ECO:0000313" key="4">
    <source>
        <dbReference type="EMBL" id="KZT24508.1"/>
    </source>
</evidence>
<evidence type="ECO:0000256" key="2">
    <source>
        <dbReference type="PROSITE-ProRule" id="PRU00708"/>
    </source>
</evidence>
<organism evidence="4 5">
    <name type="scientific">Neolentinus lepideus HHB14362 ss-1</name>
    <dbReference type="NCBI Taxonomy" id="1314782"/>
    <lineage>
        <taxon>Eukaryota</taxon>
        <taxon>Fungi</taxon>
        <taxon>Dikarya</taxon>
        <taxon>Basidiomycota</taxon>
        <taxon>Agaricomycotina</taxon>
        <taxon>Agaricomycetes</taxon>
        <taxon>Gloeophyllales</taxon>
        <taxon>Gloeophyllaceae</taxon>
        <taxon>Neolentinus</taxon>
    </lineage>
</organism>
<feature type="repeat" description="PPR" evidence="2">
    <location>
        <begin position="11"/>
        <end position="45"/>
    </location>
</feature>
<evidence type="ECO:0008006" key="6">
    <source>
        <dbReference type="Google" id="ProtNLM"/>
    </source>
</evidence>